<keyword evidence="3" id="KW-1185">Reference proteome</keyword>
<gene>
    <name evidence="2" type="ORF">Adt_14253</name>
</gene>
<dbReference type="EMBL" id="JBFOLK010000004">
    <property type="protein sequence ID" value="KAL2518006.1"/>
    <property type="molecule type" value="Genomic_DNA"/>
</dbReference>
<organism evidence="2 3">
    <name type="scientific">Abeliophyllum distichum</name>
    <dbReference type="NCBI Taxonomy" id="126358"/>
    <lineage>
        <taxon>Eukaryota</taxon>
        <taxon>Viridiplantae</taxon>
        <taxon>Streptophyta</taxon>
        <taxon>Embryophyta</taxon>
        <taxon>Tracheophyta</taxon>
        <taxon>Spermatophyta</taxon>
        <taxon>Magnoliopsida</taxon>
        <taxon>eudicotyledons</taxon>
        <taxon>Gunneridae</taxon>
        <taxon>Pentapetalae</taxon>
        <taxon>asterids</taxon>
        <taxon>lamiids</taxon>
        <taxon>Lamiales</taxon>
        <taxon>Oleaceae</taxon>
        <taxon>Forsythieae</taxon>
        <taxon>Abeliophyllum</taxon>
    </lineage>
</organism>
<feature type="region of interest" description="Disordered" evidence="1">
    <location>
        <begin position="243"/>
        <end position="295"/>
    </location>
</feature>
<evidence type="ECO:0000256" key="1">
    <source>
        <dbReference type="SAM" id="MobiDB-lite"/>
    </source>
</evidence>
<feature type="compositionally biased region" description="Basic residues" evidence="1">
    <location>
        <begin position="261"/>
        <end position="276"/>
    </location>
</feature>
<sequence>MVEGIDEDEVLSLASLTDVPPPFRSFPQAETSGKRETVPGTIGRREAKVESGLRTAPIWKCKFFPSEVNEKQLREWHQAYRVPDDIEFIISGPHDRADDLPLECVAFNQAILATGLRLPFPRIEFNSLYSFKLDGKRSGWWYASVKAKIGGSVITQTPDSIKNWKKFWFFIRGPWQFCENDNRPDLNIPVRYHELRYTSQEPTVESSERARRARGVSESLRSSSVLITEENLIVARLSFSSSVSPRDRRSGAEMKDISALLRKKTQTQARKGKRKAPTGGEDRSTRPRVEPELPP</sequence>
<feature type="compositionally biased region" description="Basic and acidic residues" evidence="1">
    <location>
        <begin position="245"/>
        <end position="256"/>
    </location>
</feature>
<name>A0ABD1TZ62_9LAMI</name>
<feature type="compositionally biased region" description="Basic and acidic residues" evidence="1">
    <location>
        <begin position="280"/>
        <end position="295"/>
    </location>
</feature>
<dbReference type="AlphaFoldDB" id="A0ABD1TZ62"/>
<dbReference type="Proteomes" id="UP001604336">
    <property type="component" value="Unassembled WGS sequence"/>
</dbReference>
<proteinExistence type="predicted"/>
<comment type="caution">
    <text evidence="2">The sequence shown here is derived from an EMBL/GenBank/DDBJ whole genome shotgun (WGS) entry which is preliminary data.</text>
</comment>
<protein>
    <submittedName>
        <fullName evidence="2">Uncharacterized protein</fullName>
    </submittedName>
</protein>
<evidence type="ECO:0000313" key="2">
    <source>
        <dbReference type="EMBL" id="KAL2518006.1"/>
    </source>
</evidence>
<evidence type="ECO:0000313" key="3">
    <source>
        <dbReference type="Proteomes" id="UP001604336"/>
    </source>
</evidence>
<accession>A0ABD1TZ62</accession>
<reference evidence="3" key="1">
    <citation type="submission" date="2024-07" db="EMBL/GenBank/DDBJ databases">
        <title>Two chromosome-level genome assemblies of Korean endemic species Abeliophyllum distichum and Forsythia ovata (Oleaceae).</title>
        <authorList>
            <person name="Jang H."/>
        </authorList>
    </citation>
    <scope>NUCLEOTIDE SEQUENCE [LARGE SCALE GENOMIC DNA]</scope>
</reference>